<comment type="caution">
    <text evidence="1">The sequence shown here is derived from an EMBL/GenBank/DDBJ whole genome shotgun (WGS) entry which is preliminary data.</text>
</comment>
<keyword evidence="2" id="KW-1185">Reference proteome</keyword>
<dbReference type="Proteomes" id="UP001157126">
    <property type="component" value="Unassembled WGS sequence"/>
</dbReference>
<protein>
    <submittedName>
        <fullName evidence="1">Uncharacterized protein</fullName>
    </submittedName>
</protein>
<dbReference type="EMBL" id="BSUO01000001">
    <property type="protein sequence ID" value="GMA39337.1"/>
    <property type="molecule type" value="Genomic_DNA"/>
</dbReference>
<reference evidence="2" key="1">
    <citation type="journal article" date="2019" name="Int. J. Syst. Evol. Microbiol.">
        <title>The Global Catalogue of Microorganisms (GCM) 10K type strain sequencing project: providing services to taxonomists for standard genome sequencing and annotation.</title>
        <authorList>
            <consortium name="The Broad Institute Genomics Platform"/>
            <consortium name="The Broad Institute Genome Sequencing Center for Infectious Disease"/>
            <person name="Wu L."/>
            <person name="Ma J."/>
        </authorList>
    </citation>
    <scope>NUCLEOTIDE SEQUENCE [LARGE SCALE GENOMIC DNA]</scope>
    <source>
        <strain evidence="2">NBRC 113072</strain>
    </source>
</reference>
<name>A0ABQ6IRI5_9MICO</name>
<dbReference type="SUPFAM" id="SSF51445">
    <property type="entry name" value="(Trans)glycosidases"/>
    <property type="match status" value="1"/>
</dbReference>
<organism evidence="1 2">
    <name type="scientific">Mobilicoccus caccae</name>
    <dbReference type="NCBI Taxonomy" id="1859295"/>
    <lineage>
        <taxon>Bacteria</taxon>
        <taxon>Bacillati</taxon>
        <taxon>Actinomycetota</taxon>
        <taxon>Actinomycetes</taxon>
        <taxon>Micrococcales</taxon>
        <taxon>Dermatophilaceae</taxon>
        <taxon>Mobilicoccus</taxon>
    </lineage>
</organism>
<evidence type="ECO:0000313" key="1">
    <source>
        <dbReference type="EMBL" id="GMA39337.1"/>
    </source>
</evidence>
<evidence type="ECO:0000313" key="2">
    <source>
        <dbReference type="Proteomes" id="UP001157126"/>
    </source>
</evidence>
<gene>
    <name evidence="1" type="ORF">GCM10025883_13820</name>
</gene>
<proteinExistence type="predicted"/>
<accession>A0ABQ6IRI5</accession>
<dbReference type="InterPro" id="IPR017853">
    <property type="entry name" value="GH"/>
</dbReference>
<dbReference type="Gene3D" id="3.20.20.80">
    <property type="entry name" value="Glycosidases"/>
    <property type="match status" value="1"/>
</dbReference>
<sequence length="158" mass="16968">MSRERRASVVRILVPGDADPQQAVAAFRRASAAVRQTPGVAVEWSVSGTVDPARIAALWPGAEAVDIVGVEAGRSSSWAAEVAGAGGLADWAGWARSQERRLAVHWPLDAGTTPDRVRQMADWLDLAARTSTLAYDTVSVSEDVEARTLSAYRRLWAE</sequence>
<dbReference type="RefSeq" id="WP_284303270.1">
    <property type="nucleotide sequence ID" value="NZ_BSUO01000001.1"/>
</dbReference>